<dbReference type="InterPro" id="IPR042216">
    <property type="entry name" value="MitoNEET_CISD"/>
</dbReference>
<keyword evidence="7" id="KW-1185">Reference proteome</keyword>
<dbReference type="Pfam" id="PF06902">
    <property type="entry name" value="Fer4_19"/>
    <property type="match status" value="1"/>
</dbReference>
<sequence>MAIKHYSNDKVTVKWQSDLCIHSEKCFHGLPKVFNPKQRPWINIEGALSEDIIAQVAKCPSGALSIVHEDQKTAVSQETIVETMPNGPLMVYGNMKIKHAGGETTKDSKATAFCRCGASENKPYCDGSHKKIDFVG</sequence>
<protein>
    <submittedName>
        <fullName evidence="6">Uncharacterized Fe-S cluster protein YjdI</fullName>
    </submittedName>
</protein>
<evidence type="ECO:0000256" key="2">
    <source>
        <dbReference type="ARBA" id="ARBA00022723"/>
    </source>
</evidence>
<feature type="domain" description="Iron-binding zinc finger CDGSH type" evidence="5">
    <location>
        <begin position="98"/>
        <end position="135"/>
    </location>
</feature>
<organism evidence="6 7">
    <name type="scientific">Reichenbachiella faecimaris</name>
    <dbReference type="NCBI Taxonomy" id="692418"/>
    <lineage>
        <taxon>Bacteria</taxon>
        <taxon>Pseudomonadati</taxon>
        <taxon>Bacteroidota</taxon>
        <taxon>Cytophagia</taxon>
        <taxon>Cytophagales</taxon>
        <taxon>Reichenbachiellaceae</taxon>
        <taxon>Reichenbachiella</taxon>
    </lineage>
</organism>
<dbReference type="Pfam" id="PF09360">
    <property type="entry name" value="zf-CDGSH"/>
    <property type="match status" value="1"/>
</dbReference>
<accession>A0A1W2GIH1</accession>
<evidence type="ECO:0000313" key="6">
    <source>
        <dbReference type="EMBL" id="SMD36450.1"/>
    </source>
</evidence>
<gene>
    <name evidence="6" type="ORF">SAMN04488029_2901</name>
</gene>
<dbReference type="Proteomes" id="UP000192472">
    <property type="component" value="Unassembled WGS sequence"/>
</dbReference>
<dbReference type="InterPro" id="IPR018967">
    <property type="entry name" value="FeS-contain_CDGSH-typ"/>
</dbReference>
<evidence type="ECO:0000313" key="7">
    <source>
        <dbReference type="Proteomes" id="UP000192472"/>
    </source>
</evidence>
<proteinExistence type="predicted"/>
<name>A0A1W2GIH1_REIFA</name>
<dbReference type="STRING" id="692418.SAMN04488029_2901"/>
<keyword evidence="1" id="KW-0001">2Fe-2S</keyword>
<keyword evidence="2" id="KW-0479">Metal-binding</keyword>
<dbReference type="GO" id="GO:0005737">
    <property type="term" value="C:cytoplasm"/>
    <property type="evidence" value="ECO:0007669"/>
    <property type="project" value="UniProtKB-ARBA"/>
</dbReference>
<dbReference type="GO" id="GO:0046872">
    <property type="term" value="F:metal ion binding"/>
    <property type="evidence" value="ECO:0007669"/>
    <property type="project" value="UniProtKB-KW"/>
</dbReference>
<dbReference type="Gene3D" id="3.40.5.90">
    <property type="entry name" value="CDGSH iron-sulfur domain, mitoNEET-type"/>
    <property type="match status" value="1"/>
</dbReference>
<reference evidence="6 7" key="1">
    <citation type="submission" date="2017-04" db="EMBL/GenBank/DDBJ databases">
        <authorList>
            <person name="Afonso C.L."/>
            <person name="Miller P.J."/>
            <person name="Scott M.A."/>
            <person name="Spackman E."/>
            <person name="Goraichik I."/>
            <person name="Dimitrov K.M."/>
            <person name="Suarez D.L."/>
            <person name="Swayne D.E."/>
        </authorList>
    </citation>
    <scope>NUCLEOTIDE SEQUENCE [LARGE SCALE GENOMIC DNA]</scope>
    <source>
        <strain evidence="6 7">DSM 26133</strain>
    </source>
</reference>
<evidence type="ECO:0000256" key="4">
    <source>
        <dbReference type="ARBA" id="ARBA00023014"/>
    </source>
</evidence>
<dbReference type="AlphaFoldDB" id="A0A1W2GIH1"/>
<evidence type="ECO:0000259" key="5">
    <source>
        <dbReference type="SMART" id="SM00704"/>
    </source>
</evidence>
<dbReference type="SMART" id="SM00704">
    <property type="entry name" value="ZnF_CDGSH"/>
    <property type="match status" value="1"/>
</dbReference>
<dbReference type="EMBL" id="FWYF01000003">
    <property type="protein sequence ID" value="SMD36450.1"/>
    <property type="molecule type" value="Genomic_DNA"/>
</dbReference>
<evidence type="ECO:0000256" key="3">
    <source>
        <dbReference type="ARBA" id="ARBA00023004"/>
    </source>
</evidence>
<dbReference type="RefSeq" id="WP_176214792.1">
    <property type="nucleotide sequence ID" value="NZ_FWYF01000003.1"/>
</dbReference>
<keyword evidence="4" id="KW-0411">Iron-sulfur</keyword>
<dbReference type="GO" id="GO:0051537">
    <property type="term" value="F:2 iron, 2 sulfur cluster binding"/>
    <property type="evidence" value="ECO:0007669"/>
    <property type="project" value="UniProtKB-KW"/>
</dbReference>
<keyword evidence="3" id="KW-0408">Iron</keyword>
<evidence type="ECO:0000256" key="1">
    <source>
        <dbReference type="ARBA" id="ARBA00022714"/>
    </source>
</evidence>
<dbReference type="InterPro" id="IPR010693">
    <property type="entry name" value="Divergent_4Fe-4S_mono-cluster"/>
</dbReference>